<keyword evidence="4" id="KW-0472">Membrane</keyword>
<dbReference type="PANTHER" id="PTHR34104">
    <property type="entry name" value="TRANSMEMBRANE PROTEIN 254"/>
    <property type="match status" value="1"/>
</dbReference>
<evidence type="ECO:0000256" key="5">
    <source>
        <dbReference type="ARBA" id="ARBA00034834"/>
    </source>
</evidence>
<keyword evidence="3" id="KW-1133">Transmembrane helix</keyword>
<evidence type="ECO:0000256" key="3">
    <source>
        <dbReference type="ARBA" id="ARBA00022989"/>
    </source>
</evidence>
<protein>
    <recommendedName>
        <fullName evidence="5">Transmembrane protein 254</fullName>
    </recommendedName>
</protein>
<evidence type="ECO:0000313" key="6">
    <source>
        <dbReference type="EMBL" id="CAB3267084.1"/>
    </source>
</evidence>
<sequence length="82" mass="9304">MSLRLLQTSICPGQTHGTCWCSLPVTCLHSPLSYTGYISRALLIHFAEALYSIHLTSKYGITDNLTRFKWFVQTLLFGVFSF</sequence>
<evidence type="ECO:0000256" key="1">
    <source>
        <dbReference type="ARBA" id="ARBA00004141"/>
    </source>
</evidence>
<dbReference type="GO" id="GO:0016020">
    <property type="term" value="C:membrane"/>
    <property type="evidence" value="ECO:0007669"/>
    <property type="project" value="UniProtKB-SubCell"/>
</dbReference>
<reference evidence="6" key="1">
    <citation type="submission" date="2020-04" db="EMBL/GenBank/DDBJ databases">
        <authorList>
            <person name="Neveu A P."/>
        </authorList>
    </citation>
    <scope>NUCLEOTIDE SEQUENCE</scope>
    <source>
        <tissue evidence="6">Whole embryo</tissue>
    </source>
</reference>
<dbReference type="Pfam" id="PF14934">
    <property type="entry name" value="TMEM254"/>
    <property type="match status" value="1"/>
</dbReference>
<dbReference type="EMBL" id="LR791222">
    <property type="protein sequence ID" value="CAB3267084.1"/>
    <property type="molecule type" value="mRNA"/>
</dbReference>
<organism evidence="6">
    <name type="scientific">Phallusia mammillata</name>
    <dbReference type="NCBI Taxonomy" id="59560"/>
    <lineage>
        <taxon>Eukaryota</taxon>
        <taxon>Metazoa</taxon>
        <taxon>Chordata</taxon>
        <taxon>Tunicata</taxon>
        <taxon>Ascidiacea</taxon>
        <taxon>Phlebobranchia</taxon>
        <taxon>Ascidiidae</taxon>
        <taxon>Phallusia</taxon>
    </lineage>
</organism>
<gene>
    <name evidence="6" type="primary">Tmem254-001</name>
</gene>
<evidence type="ECO:0000256" key="2">
    <source>
        <dbReference type="ARBA" id="ARBA00022692"/>
    </source>
</evidence>
<comment type="subcellular location">
    <subcellularLocation>
        <location evidence="1">Membrane</location>
        <topology evidence="1">Multi-pass membrane protein</topology>
    </subcellularLocation>
</comment>
<keyword evidence="2 6" id="KW-0812">Transmembrane</keyword>
<accession>A0A6F9DUH3</accession>
<dbReference type="InterPro" id="IPR028110">
    <property type="entry name" value="TMEM254"/>
</dbReference>
<dbReference type="PANTHER" id="PTHR34104:SF3">
    <property type="entry name" value="TRANSMEMBRANE PROTEIN 254"/>
    <property type="match status" value="1"/>
</dbReference>
<evidence type="ECO:0000256" key="4">
    <source>
        <dbReference type="ARBA" id="ARBA00023136"/>
    </source>
</evidence>
<dbReference type="AlphaFoldDB" id="A0A6F9DUH3"/>
<proteinExistence type="evidence at transcript level"/>
<name>A0A6F9DUH3_9ASCI</name>